<gene>
    <name evidence="2" type="ORF">Ani05nite_72600</name>
</gene>
<name>A0A919JN74_9ACTN</name>
<keyword evidence="1" id="KW-0812">Transmembrane</keyword>
<protein>
    <submittedName>
        <fullName evidence="2">Uncharacterized protein</fullName>
    </submittedName>
</protein>
<reference evidence="2" key="1">
    <citation type="submission" date="2021-01" db="EMBL/GenBank/DDBJ databases">
        <title>Whole genome shotgun sequence of Actinoplanes nipponensis NBRC 14063.</title>
        <authorList>
            <person name="Komaki H."/>
            <person name="Tamura T."/>
        </authorList>
    </citation>
    <scope>NUCLEOTIDE SEQUENCE</scope>
    <source>
        <strain evidence="2">NBRC 14063</strain>
    </source>
</reference>
<dbReference type="AlphaFoldDB" id="A0A919JN74"/>
<feature type="transmembrane region" description="Helical" evidence="1">
    <location>
        <begin position="12"/>
        <end position="29"/>
    </location>
</feature>
<sequence length="89" mass="9654">MEHISGELLSAALAVTGGLGVSGLVRTWIRHRTRLQTERERSVRTAARAAGLARLARRPGTVRIDERDTDGHRVVELRGPSATTSRDAA</sequence>
<comment type="caution">
    <text evidence="2">The sequence shown here is derived from an EMBL/GenBank/DDBJ whole genome shotgun (WGS) entry which is preliminary data.</text>
</comment>
<dbReference type="EMBL" id="BOMQ01000089">
    <property type="protein sequence ID" value="GIE53726.1"/>
    <property type="molecule type" value="Genomic_DNA"/>
</dbReference>
<keyword evidence="1" id="KW-1133">Transmembrane helix</keyword>
<proteinExistence type="predicted"/>
<evidence type="ECO:0000313" key="2">
    <source>
        <dbReference type="EMBL" id="GIE53726.1"/>
    </source>
</evidence>
<dbReference type="Proteomes" id="UP000647172">
    <property type="component" value="Unassembled WGS sequence"/>
</dbReference>
<evidence type="ECO:0000313" key="3">
    <source>
        <dbReference type="Proteomes" id="UP000647172"/>
    </source>
</evidence>
<evidence type="ECO:0000256" key="1">
    <source>
        <dbReference type="SAM" id="Phobius"/>
    </source>
</evidence>
<organism evidence="2 3">
    <name type="scientific">Actinoplanes nipponensis</name>
    <dbReference type="NCBI Taxonomy" id="135950"/>
    <lineage>
        <taxon>Bacteria</taxon>
        <taxon>Bacillati</taxon>
        <taxon>Actinomycetota</taxon>
        <taxon>Actinomycetes</taxon>
        <taxon>Micromonosporales</taxon>
        <taxon>Micromonosporaceae</taxon>
        <taxon>Actinoplanes</taxon>
    </lineage>
</organism>
<dbReference type="RefSeq" id="WP_203775984.1">
    <property type="nucleotide sequence ID" value="NZ_BAAAYJ010000084.1"/>
</dbReference>
<keyword evidence="3" id="KW-1185">Reference proteome</keyword>
<keyword evidence="1" id="KW-0472">Membrane</keyword>
<accession>A0A919JN74</accession>